<dbReference type="AlphaFoldDB" id="A0A1I3D2F0"/>
<feature type="transmembrane region" description="Helical" evidence="1">
    <location>
        <begin position="418"/>
        <end position="436"/>
    </location>
</feature>
<dbReference type="RefSeq" id="WP_342708098.1">
    <property type="nucleotide sequence ID" value="NZ_FOQE01000027.1"/>
</dbReference>
<evidence type="ECO:0000256" key="1">
    <source>
        <dbReference type="SAM" id="Phobius"/>
    </source>
</evidence>
<keyword evidence="1" id="KW-0472">Membrane</keyword>
<keyword evidence="1" id="KW-1133">Transmembrane helix</keyword>
<feature type="transmembrane region" description="Helical" evidence="1">
    <location>
        <begin position="198"/>
        <end position="217"/>
    </location>
</feature>
<protein>
    <recommendedName>
        <fullName evidence="4">DUF1538 domain-containing protein</fullName>
    </recommendedName>
</protein>
<sequence>MFGTFIDQFAREKMKGCAFYLNPLINKFKEVLMSVLPVVVIVTLLHFTVSPLEKDVFIRFLIGAVFIIIGLSIFLLGTDLGITPIGSYLGKGIAKSNKVWIVLASSIMLGFFISIAEPDLHILADQINTVTGGAVPSSIILVVVSIGIAIMMAIGLLRVVFNFPLYKILAVVYGFIFILALFVSPEFLAMAFDASGATTGALTVPFILALSAGVAGLRKGKASEKDSFGLVAIASSGAIWSVLLLNIITQHHDLSGNLEVDATAGGAIFKPFLAAVPGIGQEILIALLPIVLIFAGYQVLSLKLPKRRLRRIIIGIVYVYIGLVLFLVGVNAGFMDVGSVIGYTLASLDTNVYLLLIAFVLGLVTILAEPAVYVLTHQIEDVTNGYVKRKAVLVALSLGVGLAILLSIVRILTPGLELWHYLVPGYAIALGLMFIVPKMFIGMAFDAGGVASGPMTATFILAFAQGAAQAIEGADVIRDGFGMIAMVALMPIITLQMLGFIFKIQSVRKDH</sequence>
<feature type="transmembrane region" description="Helical" evidence="1">
    <location>
        <begin position="31"/>
        <end position="50"/>
    </location>
</feature>
<feature type="transmembrane region" description="Helical" evidence="1">
    <location>
        <begin position="229"/>
        <end position="248"/>
    </location>
</feature>
<dbReference type="Pfam" id="PF07556">
    <property type="entry name" value="DUF1538"/>
    <property type="match status" value="2"/>
</dbReference>
<gene>
    <name evidence="2" type="ORF">SAMN04489868_12715</name>
</gene>
<evidence type="ECO:0000313" key="3">
    <source>
        <dbReference type="Proteomes" id="UP000198668"/>
    </source>
</evidence>
<feature type="transmembrane region" description="Helical" evidence="1">
    <location>
        <begin position="391"/>
        <end position="412"/>
    </location>
</feature>
<feature type="transmembrane region" description="Helical" evidence="1">
    <location>
        <begin position="99"/>
        <end position="116"/>
    </location>
</feature>
<feature type="transmembrane region" description="Helical" evidence="1">
    <location>
        <begin position="352"/>
        <end position="375"/>
    </location>
</feature>
<name>A0A1I3D2F0_9LACT</name>
<feature type="transmembrane region" description="Helical" evidence="1">
    <location>
        <begin position="480"/>
        <end position="502"/>
    </location>
</feature>
<dbReference type="InterPro" id="IPR011435">
    <property type="entry name" value="UmpAB"/>
</dbReference>
<organism evidence="2 3">
    <name type="scientific">Pisciglobus halotolerans</name>
    <dbReference type="NCBI Taxonomy" id="745365"/>
    <lineage>
        <taxon>Bacteria</taxon>
        <taxon>Bacillati</taxon>
        <taxon>Bacillota</taxon>
        <taxon>Bacilli</taxon>
        <taxon>Lactobacillales</taxon>
        <taxon>Carnobacteriaceae</taxon>
    </lineage>
</organism>
<feature type="transmembrane region" description="Helical" evidence="1">
    <location>
        <begin position="136"/>
        <end position="161"/>
    </location>
</feature>
<feature type="transmembrane region" description="Helical" evidence="1">
    <location>
        <begin position="312"/>
        <end position="332"/>
    </location>
</feature>
<proteinExistence type="predicted"/>
<dbReference type="Proteomes" id="UP000198668">
    <property type="component" value="Unassembled WGS sequence"/>
</dbReference>
<evidence type="ECO:0000313" key="2">
    <source>
        <dbReference type="EMBL" id="SFH80883.1"/>
    </source>
</evidence>
<feature type="transmembrane region" description="Helical" evidence="1">
    <location>
        <begin position="56"/>
        <end position="78"/>
    </location>
</feature>
<dbReference type="EMBL" id="FOQE01000027">
    <property type="protein sequence ID" value="SFH80883.1"/>
    <property type="molecule type" value="Genomic_DNA"/>
</dbReference>
<evidence type="ECO:0008006" key="4">
    <source>
        <dbReference type="Google" id="ProtNLM"/>
    </source>
</evidence>
<feature type="transmembrane region" description="Helical" evidence="1">
    <location>
        <begin position="448"/>
        <end position="468"/>
    </location>
</feature>
<feature type="transmembrane region" description="Helical" evidence="1">
    <location>
        <begin position="168"/>
        <end position="192"/>
    </location>
</feature>
<feature type="transmembrane region" description="Helical" evidence="1">
    <location>
        <begin position="283"/>
        <end position="300"/>
    </location>
</feature>
<keyword evidence="1" id="KW-0812">Transmembrane</keyword>
<accession>A0A1I3D2F0</accession>
<reference evidence="2 3" key="1">
    <citation type="submission" date="2016-10" db="EMBL/GenBank/DDBJ databases">
        <authorList>
            <person name="de Groot N.N."/>
        </authorList>
    </citation>
    <scope>NUCLEOTIDE SEQUENCE [LARGE SCALE GENOMIC DNA]</scope>
    <source>
        <strain evidence="2 3">DSM 27630</strain>
    </source>
</reference>
<keyword evidence="3" id="KW-1185">Reference proteome</keyword>